<dbReference type="InterPro" id="IPR019099">
    <property type="entry name" value="Uncharacterised_PGPGW_TM"/>
</dbReference>
<accession>A0A6J6SHQ8</accession>
<evidence type="ECO:0000256" key="1">
    <source>
        <dbReference type="SAM" id="MobiDB-lite"/>
    </source>
</evidence>
<keyword evidence="2" id="KW-0812">Transmembrane</keyword>
<dbReference type="Pfam" id="PF09656">
    <property type="entry name" value="PGPGW"/>
    <property type="match status" value="1"/>
</dbReference>
<gene>
    <name evidence="3" type="ORF">UFOPK2782_00522</name>
</gene>
<keyword evidence="2" id="KW-1133">Transmembrane helix</keyword>
<proteinExistence type="predicted"/>
<name>A0A6J6SHQ8_9ZZZZ</name>
<keyword evidence="2" id="KW-0472">Membrane</keyword>
<evidence type="ECO:0000313" key="3">
    <source>
        <dbReference type="EMBL" id="CAB4734248.1"/>
    </source>
</evidence>
<protein>
    <submittedName>
        <fullName evidence="3">Unannotated protein</fullName>
    </submittedName>
</protein>
<feature type="compositionally biased region" description="Basic residues" evidence="1">
    <location>
        <begin position="78"/>
        <end position="90"/>
    </location>
</feature>
<sequence>MEYKRIWSQVPAPVRKLIVVVIGFTLIAIGGVLIILPGPFTLPFVIGGLFVLAIEFTWAKSLLTKAQESARKVDPRKLNKFKKRTPKGDQ</sequence>
<feature type="transmembrane region" description="Helical" evidence="2">
    <location>
        <begin position="42"/>
        <end position="63"/>
    </location>
</feature>
<feature type="region of interest" description="Disordered" evidence="1">
    <location>
        <begin position="70"/>
        <end position="90"/>
    </location>
</feature>
<dbReference type="AlphaFoldDB" id="A0A6J6SHQ8"/>
<dbReference type="EMBL" id="CAEZYS010000049">
    <property type="protein sequence ID" value="CAB4734248.1"/>
    <property type="molecule type" value="Genomic_DNA"/>
</dbReference>
<reference evidence="3" key="1">
    <citation type="submission" date="2020-05" db="EMBL/GenBank/DDBJ databases">
        <authorList>
            <person name="Chiriac C."/>
            <person name="Salcher M."/>
            <person name="Ghai R."/>
            <person name="Kavagutti S V."/>
        </authorList>
    </citation>
    <scope>NUCLEOTIDE SEQUENCE</scope>
</reference>
<evidence type="ECO:0000256" key="2">
    <source>
        <dbReference type="SAM" id="Phobius"/>
    </source>
</evidence>
<feature type="transmembrane region" description="Helical" evidence="2">
    <location>
        <begin position="12"/>
        <end position="36"/>
    </location>
</feature>
<organism evidence="3">
    <name type="scientific">freshwater metagenome</name>
    <dbReference type="NCBI Taxonomy" id="449393"/>
    <lineage>
        <taxon>unclassified sequences</taxon>
        <taxon>metagenomes</taxon>
        <taxon>ecological metagenomes</taxon>
    </lineage>
</organism>